<name>A0ACC0DWR0_9BASI</name>
<evidence type="ECO:0000313" key="2">
    <source>
        <dbReference type="Proteomes" id="UP001060170"/>
    </source>
</evidence>
<reference evidence="1 2" key="3">
    <citation type="journal article" date="2022" name="Microbiol. Spectr.">
        <title>Folding features and dynamics of 3D genome architecture in plant fungal pathogens.</title>
        <authorList>
            <person name="Xia C."/>
        </authorList>
    </citation>
    <scope>NUCLEOTIDE SEQUENCE [LARGE SCALE GENOMIC DNA]</scope>
    <source>
        <strain evidence="1 2">93-210</strain>
    </source>
</reference>
<proteinExistence type="predicted"/>
<gene>
    <name evidence="1" type="ORF">MJO28_012877</name>
</gene>
<organism evidence="1 2">
    <name type="scientific">Puccinia striiformis f. sp. tritici</name>
    <dbReference type="NCBI Taxonomy" id="168172"/>
    <lineage>
        <taxon>Eukaryota</taxon>
        <taxon>Fungi</taxon>
        <taxon>Dikarya</taxon>
        <taxon>Basidiomycota</taxon>
        <taxon>Pucciniomycotina</taxon>
        <taxon>Pucciniomycetes</taxon>
        <taxon>Pucciniales</taxon>
        <taxon>Pucciniaceae</taxon>
        <taxon>Puccinia</taxon>
    </lineage>
</organism>
<sequence length="147" mass="16811">MNFIKLTLLIFLAGMSEFTMAWDQDCGGSPGAQYACAYWSGYLDNIMLSPTDHDCSTKDPRRRYCCPRNHLQSKGLTSIPFESRKIKNTHWTLRNRQRFSARNELDSYPVAQPAVFAKKVEATTVRHPSSIVLYDLQEFCQLATCGY</sequence>
<comment type="caution">
    <text evidence="1">The sequence shown here is derived from an EMBL/GenBank/DDBJ whole genome shotgun (WGS) entry which is preliminary data.</text>
</comment>
<accession>A0ACC0DWR0</accession>
<keyword evidence="2" id="KW-1185">Reference proteome</keyword>
<dbReference type="Proteomes" id="UP001060170">
    <property type="component" value="Chromosome 13"/>
</dbReference>
<protein>
    <submittedName>
        <fullName evidence="1">Uncharacterized protein</fullName>
    </submittedName>
</protein>
<evidence type="ECO:0000313" key="1">
    <source>
        <dbReference type="EMBL" id="KAI7940592.1"/>
    </source>
</evidence>
<reference evidence="2" key="1">
    <citation type="journal article" date="2018" name="BMC Genomics">
        <title>Genomic insights into host adaptation between the wheat stripe rust pathogen (Puccinia striiformis f. sp. tritici) and the barley stripe rust pathogen (Puccinia striiformis f. sp. hordei).</title>
        <authorList>
            <person name="Xia C."/>
            <person name="Wang M."/>
            <person name="Yin C."/>
            <person name="Cornejo O.E."/>
            <person name="Hulbert S.H."/>
            <person name="Chen X."/>
        </authorList>
    </citation>
    <scope>NUCLEOTIDE SEQUENCE [LARGE SCALE GENOMIC DNA]</scope>
    <source>
        <strain evidence="2">93-210</strain>
    </source>
</reference>
<dbReference type="EMBL" id="CM045877">
    <property type="protein sequence ID" value="KAI7940592.1"/>
    <property type="molecule type" value="Genomic_DNA"/>
</dbReference>
<reference evidence="2" key="2">
    <citation type="journal article" date="2018" name="Mol. Plant Microbe Interact.">
        <title>Genome sequence resources for the wheat stripe rust pathogen (Puccinia striiformis f. sp. tritici) and the barley stripe rust pathogen (Puccinia striiformis f. sp. hordei).</title>
        <authorList>
            <person name="Xia C."/>
            <person name="Wang M."/>
            <person name="Yin C."/>
            <person name="Cornejo O.E."/>
            <person name="Hulbert S.H."/>
            <person name="Chen X."/>
        </authorList>
    </citation>
    <scope>NUCLEOTIDE SEQUENCE [LARGE SCALE GENOMIC DNA]</scope>
    <source>
        <strain evidence="2">93-210</strain>
    </source>
</reference>